<reference evidence="2 3" key="1">
    <citation type="submission" date="2018-11" db="EMBL/GenBank/DDBJ databases">
        <authorList>
            <consortium name="Pathogen Informatics"/>
        </authorList>
    </citation>
    <scope>NUCLEOTIDE SEQUENCE [LARGE SCALE GENOMIC DNA]</scope>
</reference>
<protein>
    <submittedName>
        <fullName evidence="2">Uncharacterized protein</fullName>
    </submittedName>
</protein>
<accession>A0A3P6NDK7</accession>
<sequence length="105" mass="11971">MKLNVQLSSMDAGAIVDHHLASCGITERIFYSTLLVFVTWAVLALAGFRTSNQTVWYLMRLSMLLGSAVALNRCLEMQQRLYPTVHEGFYIYYITFLIGLLDFLN</sequence>
<evidence type="ECO:0000256" key="1">
    <source>
        <dbReference type="SAM" id="Phobius"/>
    </source>
</evidence>
<evidence type="ECO:0000313" key="3">
    <source>
        <dbReference type="Proteomes" id="UP000267096"/>
    </source>
</evidence>
<dbReference type="EMBL" id="UYRR01002992">
    <property type="protein sequence ID" value="VDK19817.1"/>
    <property type="molecule type" value="Genomic_DNA"/>
</dbReference>
<keyword evidence="1" id="KW-0812">Transmembrane</keyword>
<feature type="transmembrane region" description="Helical" evidence="1">
    <location>
        <begin position="54"/>
        <end position="75"/>
    </location>
</feature>
<evidence type="ECO:0000313" key="2">
    <source>
        <dbReference type="EMBL" id="VDK19817.1"/>
    </source>
</evidence>
<dbReference type="AlphaFoldDB" id="A0A3P6NDK7"/>
<name>A0A3P6NDK7_ANISI</name>
<dbReference type="Proteomes" id="UP000267096">
    <property type="component" value="Unassembled WGS sequence"/>
</dbReference>
<organism evidence="2 3">
    <name type="scientific">Anisakis simplex</name>
    <name type="common">Herring worm</name>
    <dbReference type="NCBI Taxonomy" id="6269"/>
    <lineage>
        <taxon>Eukaryota</taxon>
        <taxon>Metazoa</taxon>
        <taxon>Ecdysozoa</taxon>
        <taxon>Nematoda</taxon>
        <taxon>Chromadorea</taxon>
        <taxon>Rhabditida</taxon>
        <taxon>Spirurina</taxon>
        <taxon>Ascaridomorpha</taxon>
        <taxon>Ascaridoidea</taxon>
        <taxon>Anisakidae</taxon>
        <taxon>Anisakis</taxon>
        <taxon>Anisakis simplex complex</taxon>
    </lineage>
</organism>
<dbReference type="OrthoDB" id="5839207at2759"/>
<gene>
    <name evidence="2" type="ORF">ASIM_LOCUS2288</name>
</gene>
<keyword evidence="1" id="KW-0472">Membrane</keyword>
<keyword evidence="3" id="KW-1185">Reference proteome</keyword>
<feature type="transmembrane region" description="Helical" evidence="1">
    <location>
        <begin position="87"/>
        <end position="104"/>
    </location>
</feature>
<feature type="transmembrane region" description="Helical" evidence="1">
    <location>
        <begin position="29"/>
        <end position="48"/>
    </location>
</feature>
<proteinExistence type="predicted"/>
<keyword evidence="1" id="KW-1133">Transmembrane helix</keyword>